<evidence type="ECO:0000313" key="3">
    <source>
        <dbReference type="EMBL" id="PLW31257.1"/>
    </source>
</evidence>
<evidence type="ECO:0000313" key="4">
    <source>
        <dbReference type="EMBL" id="PLW35130.1"/>
    </source>
</evidence>
<dbReference type="AlphaFoldDB" id="A0A2N5TKE9"/>
<dbReference type="Proteomes" id="UP000235388">
    <property type="component" value="Unassembled WGS sequence"/>
</dbReference>
<keyword evidence="1" id="KW-0812">Transmembrane</keyword>
<dbReference type="Proteomes" id="UP000235392">
    <property type="component" value="Unassembled WGS sequence"/>
</dbReference>
<evidence type="ECO:0000313" key="2">
    <source>
        <dbReference type="EMBL" id="PLW25975.1"/>
    </source>
</evidence>
<keyword evidence="1" id="KW-1133">Transmembrane helix</keyword>
<dbReference type="EMBL" id="PGCI01000493">
    <property type="protein sequence ID" value="PLW25975.1"/>
    <property type="molecule type" value="Genomic_DNA"/>
</dbReference>
<name>A0A2N5TKE9_9BASI</name>
<protein>
    <submittedName>
        <fullName evidence="2">Uncharacterized protein</fullName>
    </submittedName>
</protein>
<sequence>MLSSLPTSQKRPSEIHTSNSSIPFFSSSSSSLSIELDHHRNKSDLSRVSKRALLAFSDSIAHQIRIACGSGTLFKPGYRKNITNFVFVGAFVSACVCVGAQSLFPDSGFHSNYVKLHPLLKTPSSTEGDMDENQQIPLSASPPPQSLFCPAPFLRFFNIIGPSNKNLHTSRQRRWIQEETP</sequence>
<proteinExistence type="predicted"/>
<dbReference type="EMBL" id="PGCJ01000353">
    <property type="protein sequence ID" value="PLW31257.1"/>
    <property type="molecule type" value="Genomic_DNA"/>
</dbReference>
<keyword evidence="1" id="KW-0472">Membrane</keyword>
<accession>A0A2N5TKE9</accession>
<gene>
    <name evidence="4" type="ORF">PCANC_20961</name>
    <name evidence="3" type="ORF">PCANC_22892</name>
    <name evidence="2" type="ORF">PCASD_21832</name>
</gene>
<evidence type="ECO:0000313" key="6">
    <source>
        <dbReference type="Proteomes" id="UP000235392"/>
    </source>
</evidence>
<reference evidence="5 6" key="1">
    <citation type="submission" date="2017-11" db="EMBL/GenBank/DDBJ databases">
        <title>De novo assembly and phasing of dikaryotic genomes from two isolates of Puccinia coronata f. sp. avenae, the causal agent of oat crown rust.</title>
        <authorList>
            <person name="Miller M.E."/>
            <person name="Zhang Y."/>
            <person name="Omidvar V."/>
            <person name="Sperschneider J."/>
            <person name="Schwessinger B."/>
            <person name="Raley C."/>
            <person name="Palmer J.M."/>
            <person name="Garnica D."/>
            <person name="Upadhyaya N."/>
            <person name="Rathjen J."/>
            <person name="Taylor J.M."/>
            <person name="Park R.F."/>
            <person name="Dodds P.N."/>
            <person name="Hirsch C.D."/>
            <person name="Kianian S.F."/>
            <person name="Figueroa M."/>
        </authorList>
    </citation>
    <scope>NUCLEOTIDE SEQUENCE [LARGE SCALE GENOMIC DNA]</scope>
    <source>
        <strain evidence="3">12NC29</strain>
        <strain evidence="2">12SD80</strain>
    </source>
</reference>
<evidence type="ECO:0000313" key="5">
    <source>
        <dbReference type="Proteomes" id="UP000235388"/>
    </source>
</evidence>
<organism evidence="2 6">
    <name type="scientific">Puccinia coronata f. sp. avenae</name>
    <dbReference type="NCBI Taxonomy" id="200324"/>
    <lineage>
        <taxon>Eukaryota</taxon>
        <taxon>Fungi</taxon>
        <taxon>Dikarya</taxon>
        <taxon>Basidiomycota</taxon>
        <taxon>Pucciniomycotina</taxon>
        <taxon>Pucciniomycetes</taxon>
        <taxon>Pucciniales</taxon>
        <taxon>Pucciniaceae</taxon>
        <taxon>Puccinia</taxon>
    </lineage>
</organism>
<comment type="caution">
    <text evidence="2">The sequence shown here is derived from an EMBL/GenBank/DDBJ whole genome shotgun (WGS) entry which is preliminary data.</text>
</comment>
<evidence type="ECO:0000256" key="1">
    <source>
        <dbReference type="SAM" id="Phobius"/>
    </source>
</evidence>
<dbReference type="OrthoDB" id="2502701at2759"/>
<keyword evidence="5" id="KW-1185">Reference proteome</keyword>
<dbReference type="EMBL" id="PGCJ01000263">
    <property type="protein sequence ID" value="PLW35130.1"/>
    <property type="molecule type" value="Genomic_DNA"/>
</dbReference>
<feature type="transmembrane region" description="Helical" evidence="1">
    <location>
        <begin position="85"/>
        <end position="104"/>
    </location>
</feature>